<accession>A0AAW0DBE9</accession>
<proteinExistence type="predicted"/>
<reference evidence="2 3" key="1">
    <citation type="journal article" date="2024" name="J Genomics">
        <title>Draft genome sequencing and assembly of Favolaschia claudopus CIRM-BRFM 2984 isolated from oak limbs.</title>
        <authorList>
            <person name="Navarro D."/>
            <person name="Drula E."/>
            <person name="Chaduli D."/>
            <person name="Cazenave R."/>
            <person name="Ahrendt S."/>
            <person name="Wang J."/>
            <person name="Lipzen A."/>
            <person name="Daum C."/>
            <person name="Barry K."/>
            <person name="Grigoriev I.V."/>
            <person name="Favel A."/>
            <person name="Rosso M.N."/>
            <person name="Martin F."/>
        </authorList>
    </citation>
    <scope>NUCLEOTIDE SEQUENCE [LARGE SCALE GENOMIC DNA]</scope>
    <source>
        <strain evidence="2 3">CIRM-BRFM 2984</strain>
    </source>
</reference>
<dbReference type="AlphaFoldDB" id="A0AAW0DBE9"/>
<name>A0AAW0DBE9_9AGAR</name>
<comment type="caution">
    <text evidence="2">The sequence shown here is derived from an EMBL/GenBank/DDBJ whole genome shotgun (WGS) entry which is preliminary data.</text>
</comment>
<dbReference type="EMBL" id="JAWWNJ010000009">
    <property type="protein sequence ID" value="KAK7048230.1"/>
    <property type="molecule type" value="Genomic_DNA"/>
</dbReference>
<evidence type="ECO:0000259" key="1">
    <source>
        <dbReference type="Pfam" id="PF08495"/>
    </source>
</evidence>
<gene>
    <name evidence="2" type="ORF">R3P38DRAFT_2868125</name>
</gene>
<organism evidence="2 3">
    <name type="scientific">Favolaschia claudopus</name>
    <dbReference type="NCBI Taxonomy" id="2862362"/>
    <lineage>
        <taxon>Eukaryota</taxon>
        <taxon>Fungi</taxon>
        <taxon>Dikarya</taxon>
        <taxon>Basidiomycota</taxon>
        <taxon>Agaricomycotina</taxon>
        <taxon>Agaricomycetes</taxon>
        <taxon>Agaricomycetidae</taxon>
        <taxon>Agaricales</taxon>
        <taxon>Marasmiineae</taxon>
        <taxon>Mycenaceae</taxon>
        <taxon>Favolaschia</taxon>
    </lineage>
</organism>
<evidence type="ECO:0000313" key="3">
    <source>
        <dbReference type="Proteomes" id="UP001362999"/>
    </source>
</evidence>
<dbReference type="Pfam" id="PF08495">
    <property type="entry name" value="FIST"/>
    <property type="match status" value="1"/>
</dbReference>
<feature type="domain" description="FIST" evidence="1">
    <location>
        <begin position="184"/>
        <end position="251"/>
    </location>
</feature>
<dbReference type="InterPro" id="IPR013702">
    <property type="entry name" value="FIST_domain_N"/>
</dbReference>
<keyword evidence="3" id="KW-1185">Reference proteome</keyword>
<sequence>MPFSTSFRTVVARSPAALLFHLSRVPAVRDKVLLFALTPNAPSSELSLLVQKLTTLSPYNIGCLSEPLPGQYDGLVSCSFALFDLDSCFPFHSRIPGRASPQVGRRHSFRHKHSDALLDQKVPSGNVGWGTVWDQSLANTVLPDGLESANPDGVGTIIYFTDAAPEGLSNALTRFPGATKLGLFAASTPFITGRPVTLFKNDKIYDSGAVGLALKHSKPDARVQFLDMKPLSAPMLVTQSEGNLVISLDNKNPTQLLLSAIRAAGLETDPSNSFKDNEDFALAAVQDEMPHQMCTIMSGDPSRGTIALRSMSAPVVNTRVQFFHRPRSTATTLPQDLRHTLSFAARPSMEQSSALPELSSDVLVLDDTFLAASEGGFILSRSEKGKGEAAWSCAIPGSLATLQWPKCDT</sequence>
<evidence type="ECO:0000313" key="2">
    <source>
        <dbReference type="EMBL" id="KAK7048230.1"/>
    </source>
</evidence>
<protein>
    <recommendedName>
        <fullName evidence="1">FIST domain-containing protein</fullName>
    </recommendedName>
</protein>
<dbReference type="Proteomes" id="UP001362999">
    <property type="component" value="Unassembled WGS sequence"/>
</dbReference>